<keyword evidence="2" id="KW-1185">Reference proteome</keyword>
<name>A0ACA9MBT1_9GLOM</name>
<accession>A0ACA9MBT1</accession>
<evidence type="ECO:0000313" key="1">
    <source>
        <dbReference type="EMBL" id="CAG8581612.1"/>
    </source>
</evidence>
<feature type="non-terminal residue" evidence="1">
    <location>
        <position position="1"/>
    </location>
</feature>
<protein>
    <submittedName>
        <fullName evidence="1">30964_t:CDS:1</fullName>
    </submittedName>
</protein>
<comment type="caution">
    <text evidence="1">The sequence shown here is derived from an EMBL/GenBank/DDBJ whole genome shotgun (WGS) entry which is preliminary data.</text>
</comment>
<dbReference type="Proteomes" id="UP000789920">
    <property type="component" value="Unassembled WGS sequence"/>
</dbReference>
<evidence type="ECO:0000313" key="2">
    <source>
        <dbReference type="Proteomes" id="UP000789920"/>
    </source>
</evidence>
<dbReference type="EMBL" id="CAJVQC010007608">
    <property type="protein sequence ID" value="CAG8581612.1"/>
    <property type="molecule type" value="Genomic_DNA"/>
</dbReference>
<sequence length="91" mass="10471">ESPKTPLTAPINRKEASVTRLQAKTNYNKGNTNSTRHRRQNELTTPNRKMMKTKSMQITTHSTKRNQDLPTEIYNAEIDDAEINDTERANN</sequence>
<organism evidence="1 2">
    <name type="scientific">Racocetra persica</name>
    <dbReference type="NCBI Taxonomy" id="160502"/>
    <lineage>
        <taxon>Eukaryota</taxon>
        <taxon>Fungi</taxon>
        <taxon>Fungi incertae sedis</taxon>
        <taxon>Mucoromycota</taxon>
        <taxon>Glomeromycotina</taxon>
        <taxon>Glomeromycetes</taxon>
        <taxon>Diversisporales</taxon>
        <taxon>Gigasporaceae</taxon>
        <taxon>Racocetra</taxon>
    </lineage>
</organism>
<proteinExistence type="predicted"/>
<gene>
    <name evidence="1" type="ORF">RPERSI_LOCUS5168</name>
</gene>
<reference evidence="1" key="1">
    <citation type="submission" date="2021-06" db="EMBL/GenBank/DDBJ databases">
        <authorList>
            <person name="Kallberg Y."/>
            <person name="Tangrot J."/>
            <person name="Rosling A."/>
        </authorList>
    </citation>
    <scope>NUCLEOTIDE SEQUENCE</scope>
    <source>
        <strain evidence="1">MA461A</strain>
    </source>
</reference>